<dbReference type="PANTHER" id="PTHR43725">
    <property type="entry name" value="UDP-GLUCOSE 4-EPIMERASE"/>
    <property type="match status" value="1"/>
</dbReference>
<keyword evidence="5" id="KW-0520">NAD</keyword>
<evidence type="ECO:0000256" key="5">
    <source>
        <dbReference type="ARBA" id="ARBA00023027"/>
    </source>
</evidence>
<reference evidence="8" key="1">
    <citation type="submission" date="2023-06" db="EMBL/GenBank/DDBJ databases">
        <title>Survivors Of The Sea: Transcriptome response of Skeletonema marinoi to long-term dormancy.</title>
        <authorList>
            <person name="Pinder M.I.M."/>
            <person name="Kourtchenko O."/>
            <person name="Robertson E.K."/>
            <person name="Larsson T."/>
            <person name="Maumus F."/>
            <person name="Osuna-Cruz C.M."/>
            <person name="Vancaester E."/>
            <person name="Stenow R."/>
            <person name="Vandepoele K."/>
            <person name="Ploug H."/>
            <person name="Bruchert V."/>
            <person name="Godhe A."/>
            <person name="Topel M."/>
        </authorList>
    </citation>
    <scope>NUCLEOTIDE SEQUENCE</scope>
    <source>
        <strain evidence="8">R05AC</strain>
    </source>
</reference>
<gene>
    <name evidence="8" type="ORF">QTG54_008544</name>
</gene>
<dbReference type="NCBIfam" id="TIGR01179">
    <property type="entry name" value="galE"/>
    <property type="match status" value="1"/>
</dbReference>
<evidence type="ECO:0000313" key="9">
    <source>
        <dbReference type="Proteomes" id="UP001224775"/>
    </source>
</evidence>
<dbReference type="Pfam" id="PF16363">
    <property type="entry name" value="GDP_Man_Dehyd"/>
    <property type="match status" value="1"/>
</dbReference>
<protein>
    <recommendedName>
        <fullName evidence="4">UDP-glucose 4-epimerase</fullName>
        <ecNumber evidence="4">5.1.3.2</ecNumber>
    </recommendedName>
</protein>
<comment type="cofactor">
    <cofactor evidence="2">
        <name>NAD(+)</name>
        <dbReference type="ChEBI" id="CHEBI:57540"/>
    </cofactor>
</comment>
<dbReference type="Gene3D" id="3.90.25.10">
    <property type="entry name" value="UDP-galactose 4-epimerase, domain 1"/>
    <property type="match status" value="1"/>
</dbReference>
<feature type="domain" description="NAD(P)-binding" evidence="7">
    <location>
        <begin position="86"/>
        <end position="422"/>
    </location>
</feature>
<dbReference type="Gene3D" id="3.40.50.720">
    <property type="entry name" value="NAD(P)-binding Rossmann-like Domain"/>
    <property type="match status" value="1"/>
</dbReference>
<keyword evidence="6 8" id="KW-0413">Isomerase</keyword>
<dbReference type="GO" id="GO:0005829">
    <property type="term" value="C:cytosol"/>
    <property type="evidence" value="ECO:0007669"/>
    <property type="project" value="TreeGrafter"/>
</dbReference>
<dbReference type="CDD" id="cd05247">
    <property type="entry name" value="UDP_G4E_1_SDR_e"/>
    <property type="match status" value="1"/>
</dbReference>
<proteinExistence type="predicted"/>
<dbReference type="EMBL" id="JATAAI010000015">
    <property type="protein sequence ID" value="KAK1740449.1"/>
    <property type="molecule type" value="Genomic_DNA"/>
</dbReference>
<dbReference type="InterPro" id="IPR016040">
    <property type="entry name" value="NAD(P)-bd_dom"/>
</dbReference>
<dbReference type="AlphaFoldDB" id="A0AAD8Y7K4"/>
<dbReference type="NCBIfam" id="NF007956">
    <property type="entry name" value="PRK10675.1"/>
    <property type="match status" value="1"/>
</dbReference>
<evidence type="ECO:0000256" key="2">
    <source>
        <dbReference type="ARBA" id="ARBA00001911"/>
    </source>
</evidence>
<comment type="caution">
    <text evidence="8">The sequence shown here is derived from an EMBL/GenBank/DDBJ whole genome shotgun (WGS) entry which is preliminary data.</text>
</comment>
<dbReference type="GO" id="GO:0006012">
    <property type="term" value="P:galactose metabolic process"/>
    <property type="evidence" value="ECO:0007669"/>
    <property type="project" value="InterPro"/>
</dbReference>
<evidence type="ECO:0000256" key="1">
    <source>
        <dbReference type="ARBA" id="ARBA00000083"/>
    </source>
</evidence>
<dbReference type="PANTHER" id="PTHR43725:SF47">
    <property type="entry name" value="UDP-GLUCOSE 4-EPIMERASE"/>
    <property type="match status" value="1"/>
</dbReference>
<evidence type="ECO:0000256" key="4">
    <source>
        <dbReference type="ARBA" id="ARBA00013189"/>
    </source>
</evidence>
<dbReference type="Proteomes" id="UP001224775">
    <property type="component" value="Unassembled WGS sequence"/>
</dbReference>
<dbReference type="InterPro" id="IPR005886">
    <property type="entry name" value="UDP_G4E"/>
</dbReference>
<evidence type="ECO:0000313" key="8">
    <source>
        <dbReference type="EMBL" id="KAK1740449.1"/>
    </source>
</evidence>
<evidence type="ECO:0000259" key="7">
    <source>
        <dbReference type="Pfam" id="PF16363"/>
    </source>
</evidence>
<name>A0AAD8Y7K4_9STRA</name>
<keyword evidence="9" id="KW-1185">Reference proteome</keyword>
<accession>A0AAD8Y7K4</accession>
<comment type="pathway">
    <text evidence="3">Carbohydrate metabolism; galactose metabolism.</text>
</comment>
<evidence type="ECO:0000256" key="3">
    <source>
        <dbReference type="ARBA" id="ARBA00004947"/>
    </source>
</evidence>
<sequence length="443" mass="48795">MEVTPHKVIKMSNVIIRGASIRRLAISWIVILQHAAITASAFAATSGPTFATTKPRFAIRRQHHSKSALFARGGGEEEEEDLRTVLVTGGTGYIGSHTCLELLSTGRYKVVVIDNLGNSSEESLTRVKQLLLDNPDAADAAKDDRLVFRNCDIRDADKLRDVLTEFPSISSCVHFAGLKAVGESVSKPLEYYNVNVGGTTTLLQQLQENEVKHFVFSSSATVYGEPEMLPLTEKARLTATNPYGRTKLFIEEILRDLYASTPDMWNILILRYFNPIGAHPSGRMGEDPQGIPNNLMPFIAQVCVGRREKLSVFGDDYDTPDGTGVRDYIHVVDLAKGHVAALDKLYTDDSVGCEAVNLGTGKGVSVLELVDGMGEATGKPVPYEISPRRPGDVAEVYADPKKAAEMLKWEAELGTKEMCEDTWRWQSTNPMGYREEVEIVNEN</sequence>
<evidence type="ECO:0000256" key="6">
    <source>
        <dbReference type="ARBA" id="ARBA00023235"/>
    </source>
</evidence>
<dbReference type="EC" id="5.1.3.2" evidence="4"/>
<comment type="catalytic activity">
    <reaction evidence="1">
        <text>UDP-alpha-D-glucose = UDP-alpha-D-galactose</text>
        <dbReference type="Rhea" id="RHEA:22168"/>
        <dbReference type="ChEBI" id="CHEBI:58885"/>
        <dbReference type="ChEBI" id="CHEBI:66914"/>
        <dbReference type="EC" id="5.1.3.2"/>
    </reaction>
</comment>
<organism evidence="8 9">
    <name type="scientific">Skeletonema marinoi</name>
    <dbReference type="NCBI Taxonomy" id="267567"/>
    <lineage>
        <taxon>Eukaryota</taxon>
        <taxon>Sar</taxon>
        <taxon>Stramenopiles</taxon>
        <taxon>Ochrophyta</taxon>
        <taxon>Bacillariophyta</taxon>
        <taxon>Coscinodiscophyceae</taxon>
        <taxon>Thalassiosirophycidae</taxon>
        <taxon>Thalassiosirales</taxon>
        <taxon>Skeletonemataceae</taxon>
        <taxon>Skeletonema</taxon>
        <taxon>Skeletonema marinoi-dohrnii complex</taxon>
    </lineage>
</organism>
<dbReference type="GO" id="GO:0003978">
    <property type="term" value="F:UDP-glucose 4-epimerase activity"/>
    <property type="evidence" value="ECO:0007669"/>
    <property type="project" value="UniProtKB-EC"/>
</dbReference>
<dbReference type="InterPro" id="IPR036291">
    <property type="entry name" value="NAD(P)-bd_dom_sf"/>
</dbReference>
<dbReference type="SUPFAM" id="SSF51735">
    <property type="entry name" value="NAD(P)-binding Rossmann-fold domains"/>
    <property type="match status" value="1"/>
</dbReference>